<dbReference type="OrthoDB" id="9808192at2"/>
<dbReference type="PIRSF" id="PIRSF016919">
    <property type="entry name" value="HupE_UreJ"/>
    <property type="match status" value="1"/>
</dbReference>
<reference evidence="3 4" key="1">
    <citation type="submission" date="2018-02" db="EMBL/GenBank/DDBJ databases">
        <title>Comparative genomes isolates from brazilian mangrove.</title>
        <authorList>
            <person name="Araujo J.E."/>
            <person name="Taketani R.G."/>
            <person name="Silva M.C.P."/>
            <person name="Loureco M.V."/>
            <person name="Andreote F.D."/>
        </authorList>
    </citation>
    <scope>NUCLEOTIDE SEQUENCE [LARGE SCALE GENOMIC DNA]</scope>
    <source>
        <strain evidence="3 4">HEX-2 MGV</strain>
    </source>
</reference>
<dbReference type="AlphaFoldDB" id="A0A2S8FEV0"/>
<feature type="chain" id="PRO_5015703134" evidence="2">
    <location>
        <begin position="23"/>
        <end position="197"/>
    </location>
</feature>
<sequence>MNFRKALLAGCWVVVISSTAFAHPQHGLSGSSLGAGFSHPWFGLDHLLAMIAVGLLSVQIGGKAIWILPATFLGMMVVGGTIGMNGVQVQFVEYGIALSVVALGVALALGMAYPIVSAAIFLGVFGLMHGHAHGIEMPAMADAVWYASGVVGATALLHLVGIAVGLSVKNSRRWAPSLRLSGVAISLVGVCLLLGVL</sequence>
<dbReference type="Proteomes" id="UP000240009">
    <property type="component" value="Unassembled WGS sequence"/>
</dbReference>
<feature type="transmembrane region" description="Helical" evidence="1">
    <location>
        <begin position="96"/>
        <end position="122"/>
    </location>
</feature>
<keyword evidence="1" id="KW-0472">Membrane</keyword>
<keyword evidence="2" id="KW-0732">Signal</keyword>
<dbReference type="Pfam" id="PF04955">
    <property type="entry name" value="HupE_UreJ"/>
    <property type="match status" value="1"/>
</dbReference>
<feature type="transmembrane region" description="Helical" evidence="1">
    <location>
        <begin position="178"/>
        <end position="196"/>
    </location>
</feature>
<evidence type="ECO:0000256" key="1">
    <source>
        <dbReference type="SAM" id="Phobius"/>
    </source>
</evidence>
<feature type="signal peptide" evidence="2">
    <location>
        <begin position="1"/>
        <end position="22"/>
    </location>
</feature>
<keyword evidence="1" id="KW-1133">Transmembrane helix</keyword>
<gene>
    <name evidence="3" type="ORF">C5Y96_14600</name>
</gene>
<proteinExistence type="predicted"/>
<evidence type="ECO:0000313" key="3">
    <source>
        <dbReference type="EMBL" id="PQO30689.1"/>
    </source>
</evidence>
<feature type="transmembrane region" description="Helical" evidence="1">
    <location>
        <begin position="65"/>
        <end position="84"/>
    </location>
</feature>
<accession>A0A2S8FEV0</accession>
<protein>
    <submittedName>
        <fullName evidence="3">Urease accessory protein UreJ</fullName>
    </submittedName>
</protein>
<organism evidence="3 4">
    <name type="scientific">Blastopirellula marina</name>
    <dbReference type="NCBI Taxonomy" id="124"/>
    <lineage>
        <taxon>Bacteria</taxon>
        <taxon>Pseudomonadati</taxon>
        <taxon>Planctomycetota</taxon>
        <taxon>Planctomycetia</taxon>
        <taxon>Pirellulales</taxon>
        <taxon>Pirellulaceae</taxon>
        <taxon>Blastopirellula</taxon>
    </lineage>
</organism>
<comment type="caution">
    <text evidence="3">The sequence shown here is derived from an EMBL/GenBank/DDBJ whole genome shotgun (WGS) entry which is preliminary data.</text>
</comment>
<feature type="transmembrane region" description="Helical" evidence="1">
    <location>
        <begin position="143"/>
        <end position="166"/>
    </location>
</feature>
<dbReference type="RefSeq" id="WP_105354667.1">
    <property type="nucleotide sequence ID" value="NZ_PUIA01000038.1"/>
</dbReference>
<evidence type="ECO:0000256" key="2">
    <source>
        <dbReference type="SAM" id="SignalP"/>
    </source>
</evidence>
<name>A0A2S8FEV0_9BACT</name>
<dbReference type="InterPro" id="IPR007038">
    <property type="entry name" value="HupE_UreJ"/>
</dbReference>
<keyword evidence="1" id="KW-0812">Transmembrane</keyword>
<evidence type="ECO:0000313" key="4">
    <source>
        <dbReference type="Proteomes" id="UP000240009"/>
    </source>
</evidence>
<dbReference type="EMBL" id="PUIA01000038">
    <property type="protein sequence ID" value="PQO30689.1"/>
    <property type="molecule type" value="Genomic_DNA"/>
</dbReference>